<name>T1G2S6_HELRO</name>
<evidence type="ECO:0000256" key="11">
    <source>
        <dbReference type="ARBA" id="ARBA00047899"/>
    </source>
</evidence>
<dbReference type="PANTHER" id="PTHR24356:SF414">
    <property type="entry name" value="NON-SPECIFIC SERINE_THREONINE PROTEIN KINASE"/>
    <property type="match status" value="1"/>
</dbReference>
<dbReference type="EMBL" id="KB096275">
    <property type="protein sequence ID" value="ESO06784.1"/>
    <property type="molecule type" value="Genomic_DNA"/>
</dbReference>
<keyword evidence="7" id="KW-0808">Transferase</keyword>
<dbReference type="GeneID" id="20215374"/>
<evidence type="ECO:0000256" key="2">
    <source>
        <dbReference type="ARBA" id="ARBA00009903"/>
    </source>
</evidence>
<organism evidence="17 18">
    <name type="scientific">Helobdella robusta</name>
    <name type="common">Californian leech</name>
    <dbReference type="NCBI Taxonomy" id="6412"/>
    <lineage>
        <taxon>Eukaryota</taxon>
        <taxon>Metazoa</taxon>
        <taxon>Spiralia</taxon>
        <taxon>Lophotrochozoa</taxon>
        <taxon>Annelida</taxon>
        <taxon>Clitellata</taxon>
        <taxon>Hirudinea</taxon>
        <taxon>Rhynchobdellida</taxon>
        <taxon>Glossiphoniidae</taxon>
        <taxon>Helobdella</taxon>
    </lineage>
</organism>
<dbReference type="EC" id="2.7.11.1" evidence="3"/>
<dbReference type="GO" id="GO:0015630">
    <property type="term" value="C:microtubule cytoskeleton"/>
    <property type="evidence" value="ECO:0000318"/>
    <property type="project" value="GO_Central"/>
</dbReference>
<dbReference type="CDD" id="cd05609">
    <property type="entry name" value="STKc_MAST"/>
    <property type="match status" value="1"/>
</dbReference>
<dbReference type="AlphaFoldDB" id="T1G2S6"/>
<dbReference type="RefSeq" id="XP_009014880.1">
    <property type="nucleotide sequence ID" value="XM_009016632.1"/>
</dbReference>
<feature type="domain" description="Protein kinase" evidence="14">
    <location>
        <begin position="277"/>
        <end position="552"/>
    </location>
</feature>
<comment type="catalytic activity">
    <reaction evidence="11">
        <text>L-threonyl-[protein] + ATP = O-phospho-L-threonyl-[protein] + ADP + H(+)</text>
        <dbReference type="Rhea" id="RHEA:46608"/>
        <dbReference type="Rhea" id="RHEA-COMP:11060"/>
        <dbReference type="Rhea" id="RHEA-COMP:11605"/>
        <dbReference type="ChEBI" id="CHEBI:15378"/>
        <dbReference type="ChEBI" id="CHEBI:30013"/>
        <dbReference type="ChEBI" id="CHEBI:30616"/>
        <dbReference type="ChEBI" id="CHEBI:61977"/>
        <dbReference type="ChEBI" id="CHEBI:456216"/>
        <dbReference type="EC" id="2.7.11.1"/>
    </reaction>
</comment>
<dbReference type="PROSITE" id="PS51285">
    <property type="entry name" value="AGC_KINASE_CTER"/>
    <property type="match status" value="1"/>
</dbReference>
<evidence type="ECO:0000313" key="16">
    <source>
        <dbReference type="EMBL" id="ESO06784.1"/>
    </source>
</evidence>
<dbReference type="SUPFAM" id="SSF140482">
    <property type="entry name" value="MAST3 pre-PK domain-like"/>
    <property type="match status" value="1"/>
</dbReference>
<evidence type="ECO:0000256" key="1">
    <source>
        <dbReference type="ARBA" id="ARBA00004496"/>
    </source>
</evidence>
<sequence length="641" mass="72052">DSRRWSVASLASSGSGNNTPLSNPASSSGANDEPSAISLPSPSASGLTTNANAVRRTESIGMRPRSQSFSPAKSSGHDSGTMLLNNVYRERFPKQLDTTKPPATPRSSSSSSLLISTSSSLSSIESSDGVVRFIHRQVVELARDCLLKSKDKLISIAYFYELSDNLERLLIDAREKSQTALDQITPVIRNLLIIISRPARLLECLEFDPHEFYRMLEAAEGCARETIKTDIPQYIINKLALNRGDIIVADGCNSFDSGRPETPDTDDFNELPTENDFETIKLVSNGAYGAVYLVRHKESKNICAMKRLLKNNLVLRNQVDQVYAERDILTFTDNPFVVSFYCSFETKKHFCMVLEYVEGGDCATLLKNIGGPLSFDLARMYFSETVLALEYLHSYGIVHRDLKPDNLLITLMGHIKLTDFGLSKMGLMNLTTNLYEGALDSDCQQFKDKQVFGTPEYIAPEVILRQGYGKPVDWWSMGIILYEFLVGVVPFFGECPEELFTRIINDPVEWPAEEEFCPPADAQDIILHLLQHNPVERLGSSSVQEVKGHVFFEGLDWNGLLRQKAEFVPIIANDEDTSYFDTRLDRYNPDQCSDDIDDNDDDNWMFNSFSSCSPKYSQVYSKFEEVKQVELLVFKNLLMPN</sequence>
<dbReference type="InterPro" id="IPR011009">
    <property type="entry name" value="Kinase-like_dom_sf"/>
</dbReference>
<gene>
    <name evidence="17" type="primary">20215374</name>
    <name evidence="16" type="ORF">HELRODRAFT_77046</name>
</gene>
<dbReference type="Gene3D" id="1.10.510.10">
    <property type="entry name" value="Transferase(Phosphotransferase) domain 1"/>
    <property type="match status" value="1"/>
</dbReference>
<keyword evidence="8" id="KW-0547">Nucleotide-binding</keyword>
<dbReference type="InParanoid" id="T1G2S6"/>
<evidence type="ECO:0000256" key="5">
    <source>
        <dbReference type="ARBA" id="ARBA00022527"/>
    </source>
</evidence>
<evidence type="ECO:0000259" key="14">
    <source>
        <dbReference type="PROSITE" id="PS50011"/>
    </source>
</evidence>
<protein>
    <recommendedName>
        <fullName evidence="3">non-specific serine/threonine protein kinase</fullName>
        <ecNumber evidence="3">2.7.11.1</ecNumber>
    </recommendedName>
</protein>
<comment type="catalytic activity">
    <reaction evidence="12">
        <text>L-seryl-[protein] + ATP = O-phospho-L-seryl-[protein] + ADP + H(+)</text>
        <dbReference type="Rhea" id="RHEA:17989"/>
        <dbReference type="Rhea" id="RHEA-COMP:9863"/>
        <dbReference type="Rhea" id="RHEA-COMP:11604"/>
        <dbReference type="ChEBI" id="CHEBI:15378"/>
        <dbReference type="ChEBI" id="CHEBI:29999"/>
        <dbReference type="ChEBI" id="CHEBI:30616"/>
        <dbReference type="ChEBI" id="CHEBI:83421"/>
        <dbReference type="ChEBI" id="CHEBI:456216"/>
        <dbReference type="EC" id="2.7.11.1"/>
    </reaction>
</comment>
<dbReference type="SUPFAM" id="SSF56112">
    <property type="entry name" value="Protein kinase-like (PK-like)"/>
    <property type="match status" value="1"/>
</dbReference>
<reference evidence="18" key="1">
    <citation type="submission" date="2012-12" db="EMBL/GenBank/DDBJ databases">
        <authorList>
            <person name="Hellsten U."/>
            <person name="Grimwood J."/>
            <person name="Chapman J.A."/>
            <person name="Shapiro H."/>
            <person name="Aerts A."/>
            <person name="Otillar R.P."/>
            <person name="Terry A.Y."/>
            <person name="Boore J.L."/>
            <person name="Simakov O."/>
            <person name="Marletaz F."/>
            <person name="Cho S.-J."/>
            <person name="Edsinger-Gonzales E."/>
            <person name="Havlak P."/>
            <person name="Kuo D.-H."/>
            <person name="Larsson T."/>
            <person name="Lv J."/>
            <person name="Arendt D."/>
            <person name="Savage R."/>
            <person name="Osoegawa K."/>
            <person name="de Jong P."/>
            <person name="Lindberg D.R."/>
            <person name="Seaver E.C."/>
            <person name="Weisblat D.A."/>
            <person name="Putnam N.H."/>
            <person name="Grigoriev I.V."/>
            <person name="Rokhsar D.S."/>
        </authorList>
    </citation>
    <scope>NUCLEOTIDE SEQUENCE</scope>
</reference>
<dbReference type="HOGENOM" id="CLU_000288_9_1_1"/>
<dbReference type="KEGG" id="hro:HELRODRAFT_77046"/>
<feature type="domain" description="AGC-kinase C-terminal" evidence="15">
    <location>
        <begin position="553"/>
        <end position="621"/>
    </location>
</feature>
<evidence type="ECO:0000256" key="4">
    <source>
        <dbReference type="ARBA" id="ARBA00022490"/>
    </source>
</evidence>
<dbReference type="GO" id="GO:0004674">
    <property type="term" value="F:protein serine/threonine kinase activity"/>
    <property type="evidence" value="ECO:0000318"/>
    <property type="project" value="GO_Central"/>
</dbReference>
<evidence type="ECO:0000259" key="15">
    <source>
        <dbReference type="PROSITE" id="PS51285"/>
    </source>
</evidence>
<dbReference type="EnsemblMetazoa" id="HelroT77046">
    <property type="protein sequence ID" value="HelroP77046"/>
    <property type="gene ID" value="HelroG77046"/>
</dbReference>
<evidence type="ECO:0000256" key="7">
    <source>
        <dbReference type="ARBA" id="ARBA00022679"/>
    </source>
</evidence>
<evidence type="ECO:0000256" key="8">
    <source>
        <dbReference type="ARBA" id="ARBA00022741"/>
    </source>
</evidence>
<dbReference type="PANTHER" id="PTHR24356">
    <property type="entry name" value="SERINE/THREONINE-PROTEIN KINASE"/>
    <property type="match status" value="1"/>
</dbReference>
<feature type="region of interest" description="Disordered" evidence="13">
    <location>
        <begin position="1"/>
        <end position="81"/>
    </location>
</feature>
<dbReference type="InterPro" id="IPR037711">
    <property type="entry name" value="MAST"/>
</dbReference>
<keyword evidence="9" id="KW-0418">Kinase</keyword>
<keyword evidence="4" id="KW-0963">Cytoplasm</keyword>
<dbReference type="InterPro" id="IPR023142">
    <property type="entry name" value="MAST_pre-PK_dom_sf"/>
</dbReference>
<dbReference type="PROSITE" id="PS00108">
    <property type="entry name" value="PROTEIN_KINASE_ST"/>
    <property type="match status" value="1"/>
</dbReference>
<feature type="compositionally biased region" description="Polar residues" evidence="13">
    <location>
        <begin position="9"/>
        <end position="30"/>
    </location>
</feature>
<evidence type="ECO:0000256" key="13">
    <source>
        <dbReference type="SAM" id="MobiDB-lite"/>
    </source>
</evidence>
<reference evidence="17" key="3">
    <citation type="submission" date="2015-06" db="UniProtKB">
        <authorList>
            <consortium name="EnsemblMetazoa"/>
        </authorList>
    </citation>
    <scope>IDENTIFICATION</scope>
</reference>
<feature type="region of interest" description="Disordered" evidence="13">
    <location>
        <begin position="93"/>
        <end position="113"/>
    </location>
</feature>
<dbReference type="Pfam" id="PF00069">
    <property type="entry name" value="Pkinase"/>
    <property type="match status" value="1"/>
</dbReference>
<dbReference type="InterPro" id="IPR000719">
    <property type="entry name" value="Prot_kinase_dom"/>
</dbReference>
<keyword evidence="6" id="KW-0597">Phosphoprotein</keyword>
<dbReference type="Gene3D" id="3.30.200.20">
    <property type="entry name" value="Phosphorylase Kinase, domain 1"/>
    <property type="match status" value="1"/>
</dbReference>
<evidence type="ECO:0000256" key="10">
    <source>
        <dbReference type="ARBA" id="ARBA00022840"/>
    </source>
</evidence>
<accession>T1G2S6</accession>
<dbReference type="OrthoDB" id="10070999at2759"/>
<dbReference type="FunCoup" id="T1G2S6">
    <property type="interactions" value="899"/>
</dbReference>
<comment type="subcellular location">
    <subcellularLocation>
        <location evidence="1">Cytoplasm</location>
    </subcellularLocation>
</comment>
<dbReference type="GO" id="GO:0005524">
    <property type="term" value="F:ATP binding"/>
    <property type="evidence" value="ECO:0007669"/>
    <property type="project" value="UniProtKB-KW"/>
</dbReference>
<evidence type="ECO:0000256" key="9">
    <source>
        <dbReference type="ARBA" id="ARBA00022777"/>
    </source>
</evidence>
<dbReference type="GO" id="GO:0000287">
    <property type="term" value="F:magnesium ion binding"/>
    <property type="evidence" value="ECO:0007669"/>
    <property type="project" value="InterPro"/>
</dbReference>
<feature type="compositionally biased region" description="Low complexity" evidence="13">
    <location>
        <begin position="34"/>
        <end position="45"/>
    </location>
</feature>
<evidence type="ECO:0000313" key="18">
    <source>
        <dbReference type="Proteomes" id="UP000015101"/>
    </source>
</evidence>
<dbReference type="eggNOG" id="KOG0606">
    <property type="taxonomic scope" value="Eukaryota"/>
</dbReference>
<dbReference type="InterPro" id="IPR008271">
    <property type="entry name" value="Ser/Thr_kinase_AS"/>
</dbReference>
<dbReference type="STRING" id="6412.T1G2S6"/>
<evidence type="ECO:0000313" key="17">
    <source>
        <dbReference type="EnsemblMetazoa" id="HelroP77046"/>
    </source>
</evidence>
<dbReference type="EMBL" id="AMQM01003684">
    <property type="status" value="NOT_ANNOTATED_CDS"/>
    <property type="molecule type" value="Genomic_DNA"/>
</dbReference>
<dbReference type="Pfam" id="PF08926">
    <property type="entry name" value="DUF1908"/>
    <property type="match status" value="1"/>
</dbReference>
<evidence type="ECO:0000256" key="12">
    <source>
        <dbReference type="ARBA" id="ARBA00048679"/>
    </source>
</evidence>
<dbReference type="Proteomes" id="UP000015101">
    <property type="component" value="Unassembled WGS sequence"/>
</dbReference>
<dbReference type="GO" id="GO:0005737">
    <property type="term" value="C:cytoplasm"/>
    <property type="evidence" value="ECO:0007669"/>
    <property type="project" value="UniProtKB-SubCell"/>
</dbReference>
<dbReference type="InterPro" id="IPR015022">
    <property type="entry name" value="MAST_pre-PK_dom"/>
</dbReference>
<proteinExistence type="inferred from homology"/>
<keyword evidence="10" id="KW-0067">ATP-binding</keyword>
<dbReference type="InterPro" id="IPR050236">
    <property type="entry name" value="Ser_Thr_kinase_AGC"/>
</dbReference>
<dbReference type="FunFam" id="3.30.200.20:FF:000012">
    <property type="entry name" value="microtubule-associated serine/threonine-protein kinase 2 isoform X1"/>
    <property type="match status" value="1"/>
</dbReference>
<comment type="similarity">
    <text evidence="2">Belongs to the protein kinase superfamily. AGC Ser/Thr protein kinase family.</text>
</comment>
<dbReference type="Gene3D" id="1.20.1480.20">
    <property type="entry name" value="MAST3 pre-PK domain-like"/>
    <property type="match status" value="1"/>
</dbReference>
<reference evidence="16 18" key="2">
    <citation type="journal article" date="2013" name="Nature">
        <title>Insights into bilaterian evolution from three spiralian genomes.</title>
        <authorList>
            <person name="Simakov O."/>
            <person name="Marletaz F."/>
            <person name="Cho S.J."/>
            <person name="Edsinger-Gonzales E."/>
            <person name="Havlak P."/>
            <person name="Hellsten U."/>
            <person name="Kuo D.H."/>
            <person name="Larsson T."/>
            <person name="Lv J."/>
            <person name="Arendt D."/>
            <person name="Savage R."/>
            <person name="Osoegawa K."/>
            <person name="de Jong P."/>
            <person name="Grimwood J."/>
            <person name="Chapman J.A."/>
            <person name="Shapiro H."/>
            <person name="Aerts A."/>
            <person name="Otillar R.P."/>
            <person name="Terry A.Y."/>
            <person name="Boore J.L."/>
            <person name="Grigoriev I.V."/>
            <person name="Lindberg D.R."/>
            <person name="Seaver E.C."/>
            <person name="Weisblat D.A."/>
            <person name="Putnam N.H."/>
            <person name="Rokhsar D.S."/>
        </authorList>
    </citation>
    <scope>NUCLEOTIDE SEQUENCE</scope>
</reference>
<dbReference type="SMART" id="SM00220">
    <property type="entry name" value="S_TKc"/>
    <property type="match status" value="1"/>
</dbReference>
<dbReference type="PROSITE" id="PS50011">
    <property type="entry name" value="PROTEIN_KINASE_DOM"/>
    <property type="match status" value="1"/>
</dbReference>
<evidence type="ECO:0000256" key="6">
    <source>
        <dbReference type="ARBA" id="ARBA00022553"/>
    </source>
</evidence>
<dbReference type="FunFam" id="1.20.1480.20:FF:000001">
    <property type="entry name" value="microtubule-associated serine/threonine-protein kinase 4 isoform X1"/>
    <property type="match status" value="1"/>
</dbReference>
<keyword evidence="18" id="KW-1185">Reference proteome</keyword>
<keyword evidence="5" id="KW-0723">Serine/threonine-protein kinase</keyword>
<dbReference type="OMA" id="INDPVEW"/>
<dbReference type="FunFam" id="1.10.510.10:FF:000012">
    <property type="entry name" value="microtubule-associated serine/threonine-protein kinase 2 isoform X1"/>
    <property type="match status" value="1"/>
</dbReference>
<evidence type="ECO:0000256" key="3">
    <source>
        <dbReference type="ARBA" id="ARBA00012513"/>
    </source>
</evidence>
<dbReference type="CTD" id="20215374"/>
<dbReference type="InterPro" id="IPR000961">
    <property type="entry name" value="AGC-kinase_C"/>
</dbReference>
<dbReference type="GO" id="GO:0035556">
    <property type="term" value="P:intracellular signal transduction"/>
    <property type="evidence" value="ECO:0000318"/>
    <property type="project" value="GO_Central"/>
</dbReference>